<keyword evidence="7" id="KW-0813">Transport</keyword>
<evidence type="ECO:0000256" key="4">
    <source>
        <dbReference type="ARBA" id="ARBA00022692"/>
    </source>
</evidence>
<dbReference type="Gene3D" id="3.30.420.270">
    <property type="match status" value="1"/>
</dbReference>
<evidence type="ECO:0000256" key="5">
    <source>
        <dbReference type="ARBA" id="ARBA00022989"/>
    </source>
</evidence>
<keyword evidence="7" id="KW-0653">Protein transport</keyword>
<evidence type="ECO:0000313" key="11">
    <source>
        <dbReference type="EMBL" id="MQP15615.1"/>
    </source>
</evidence>
<gene>
    <name evidence="12" type="ORF">CFT61_12785</name>
    <name evidence="11" type="ORF">F7D25_14680</name>
    <name evidence="10" type="ORF">F7D57_00635</name>
    <name evidence="9" type="ORF">F7D95_02730</name>
    <name evidence="8" type="ORF">NNC64_01575</name>
</gene>
<reference evidence="12 13" key="1">
    <citation type="submission" date="2017-07" db="EMBL/GenBank/DDBJ databases">
        <title>Draft genome sequence of Prevotella copri isolated from the gut of healthy adult Indian.</title>
        <authorList>
            <person name="Das B."/>
            <person name="Bag S."/>
            <person name="Ghosh T.S."/>
        </authorList>
    </citation>
    <scope>NUCLEOTIDE SEQUENCE [LARGE SCALE GENOMIC DNA]</scope>
    <source>
        <strain evidence="12 13">Indica</strain>
    </source>
</reference>
<evidence type="ECO:0000256" key="6">
    <source>
        <dbReference type="ARBA" id="ARBA00023136"/>
    </source>
</evidence>
<evidence type="ECO:0000256" key="1">
    <source>
        <dbReference type="ARBA" id="ARBA00004162"/>
    </source>
</evidence>
<proteinExistence type="inferred from homology"/>
<evidence type="ECO:0000313" key="14">
    <source>
        <dbReference type="Proteomes" id="UP000405805"/>
    </source>
</evidence>
<dbReference type="GO" id="GO:0005886">
    <property type="term" value="C:plasma membrane"/>
    <property type="evidence" value="ECO:0007669"/>
    <property type="project" value="UniProtKB-SubCell"/>
</dbReference>
<dbReference type="EMBL" id="NMPZ01000023">
    <property type="protein sequence ID" value="OXL43137.1"/>
    <property type="molecule type" value="Genomic_DNA"/>
</dbReference>
<keyword evidence="4 7" id="KW-0812">Transmembrane</keyword>
<keyword evidence="5" id="KW-1133">Transmembrane helix</keyword>
<dbReference type="PANTHER" id="PTHR30558:SF3">
    <property type="entry name" value="BIOPOLYMER TRANSPORT PROTEIN EXBD-RELATED"/>
    <property type="match status" value="1"/>
</dbReference>
<evidence type="ECO:0000313" key="10">
    <source>
        <dbReference type="EMBL" id="MQO08248.1"/>
    </source>
</evidence>
<protein>
    <submittedName>
        <fullName evidence="11">Biopolymer transporter ExbD</fullName>
    </submittedName>
</protein>
<dbReference type="GO" id="GO:0022857">
    <property type="term" value="F:transmembrane transporter activity"/>
    <property type="evidence" value="ECO:0007669"/>
    <property type="project" value="InterPro"/>
</dbReference>
<reference evidence="14 15" key="2">
    <citation type="submission" date="2019-09" db="EMBL/GenBank/DDBJ databases">
        <title>Distinct polysaccharide growth profiles of human intestinal Prevotella copri isolates.</title>
        <authorList>
            <person name="Fehlner-Peach H."/>
            <person name="Magnabosco C."/>
            <person name="Raghavan V."/>
            <person name="Scher J.U."/>
            <person name="Tett A."/>
            <person name="Cox L.M."/>
            <person name="Gottsegen C."/>
            <person name="Watters A."/>
            <person name="Wiltshire- Gordon J.D."/>
            <person name="Segata N."/>
            <person name="Bonneau R."/>
            <person name="Littman D.R."/>
        </authorList>
    </citation>
    <scope>NUCLEOTIDE SEQUENCE [LARGE SCALE GENOMIC DNA]</scope>
    <source>
        <strain evidence="14">iA624</strain>
        <strain evidence="10">IA624</strain>
        <strain evidence="11">IAA917</strain>
        <strain evidence="16">iAA917</strain>
        <strain evidence="15">iAQ1179</strain>
        <strain evidence="9">IAQ1179</strain>
    </source>
</reference>
<dbReference type="InterPro" id="IPR003400">
    <property type="entry name" value="ExbD"/>
</dbReference>
<dbReference type="EMBL" id="VZCW01000055">
    <property type="protein sequence ID" value="MQN11756.1"/>
    <property type="molecule type" value="Genomic_DNA"/>
</dbReference>
<keyword evidence="6" id="KW-0472">Membrane</keyword>
<dbReference type="EMBL" id="VZBP01000007">
    <property type="protein sequence ID" value="MQO08248.1"/>
    <property type="molecule type" value="Genomic_DNA"/>
</dbReference>
<dbReference type="Proteomes" id="UP001205531">
    <property type="component" value="Unassembled WGS sequence"/>
</dbReference>
<evidence type="ECO:0000313" key="15">
    <source>
        <dbReference type="Proteomes" id="UP000442105"/>
    </source>
</evidence>
<evidence type="ECO:0000313" key="13">
    <source>
        <dbReference type="Proteomes" id="UP000215155"/>
    </source>
</evidence>
<name>A0A229I3M7_9BACT</name>
<dbReference type="AlphaFoldDB" id="A0A229I3M7"/>
<comment type="caution">
    <text evidence="11">The sequence shown here is derived from an EMBL/GenBank/DDBJ whole genome shotgun (WGS) entry which is preliminary data.</text>
</comment>
<reference evidence="8" key="3">
    <citation type="submission" date="2022-07" db="EMBL/GenBank/DDBJ databases">
        <title>Prevotella copri.</title>
        <authorList>
            <person name="Yang C."/>
        </authorList>
    </citation>
    <scope>NUCLEOTIDE SEQUENCE</scope>
    <source>
        <strain evidence="8">HF2107</strain>
    </source>
</reference>
<sequence>MGKVKIKKSDIWIDMTPMSDVMTLLLTFFMLTSTFVKNEPVKVNTPGSVSEIKVPENGVLTILVSPEKDKAGKPTGEGQVFMSIDNTDQLGAALSTMTSNFGVSLTPKQIETFKSEGTFGVSMSDMSTYLSMNAAKRPQYLQTKGIPLDSIKGGMSEFQQWVDAARNANEEIKIALKADASTPYKTVKRVMNELQDMDESHYYMITQLKQQGDE</sequence>
<evidence type="ECO:0000313" key="9">
    <source>
        <dbReference type="EMBL" id="MQN11756.1"/>
    </source>
</evidence>
<comment type="subcellular location">
    <subcellularLocation>
        <location evidence="1">Cell membrane</location>
        <topology evidence="1">Single-pass membrane protein</topology>
    </subcellularLocation>
    <subcellularLocation>
        <location evidence="7">Cell membrane</location>
        <topology evidence="7">Single-pass type II membrane protein</topology>
    </subcellularLocation>
</comment>
<dbReference type="Proteomes" id="UP000405805">
    <property type="component" value="Unassembled WGS sequence"/>
</dbReference>
<dbReference type="EMBL" id="VZAH01000154">
    <property type="protein sequence ID" value="MQP15615.1"/>
    <property type="molecule type" value="Genomic_DNA"/>
</dbReference>
<dbReference type="Proteomes" id="UP000215155">
    <property type="component" value="Unassembled WGS sequence"/>
</dbReference>
<evidence type="ECO:0000256" key="7">
    <source>
        <dbReference type="RuleBase" id="RU003879"/>
    </source>
</evidence>
<keyword evidence="3" id="KW-1003">Cell membrane</keyword>
<evidence type="ECO:0000313" key="8">
    <source>
        <dbReference type="EMBL" id="MCP9563267.1"/>
    </source>
</evidence>
<evidence type="ECO:0000313" key="12">
    <source>
        <dbReference type="EMBL" id="OXL43137.1"/>
    </source>
</evidence>
<dbReference type="RefSeq" id="WP_089544800.1">
    <property type="nucleotide sequence ID" value="NZ_CABOGV010000022.1"/>
</dbReference>
<evidence type="ECO:0000313" key="16">
    <source>
        <dbReference type="Proteomes" id="UP000477980"/>
    </source>
</evidence>
<dbReference type="Proteomes" id="UP000442105">
    <property type="component" value="Unassembled WGS sequence"/>
</dbReference>
<evidence type="ECO:0000256" key="2">
    <source>
        <dbReference type="ARBA" id="ARBA00005811"/>
    </source>
</evidence>
<comment type="similarity">
    <text evidence="2 7">Belongs to the ExbD/TolR family.</text>
</comment>
<dbReference type="OrthoDB" id="9793581at2"/>
<dbReference type="GO" id="GO:0015031">
    <property type="term" value="P:protein transport"/>
    <property type="evidence" value="ECO:0007669"/>
    <property type="project" value="UniProtKB-KW"/>
</dbReference>
<dbReference type="PANTHER" id="PTHR30558">
    <property type="entry name" value="EXBD MEMBRANE COMPONENT OF PMF-DRIVEN MACROMOLECULE IMPORT SYSTEM"/>
    <property type="match status" value="1"/>
</dbReference>
<dbReference type="Pfam" id="PF02472">
    <property type="entry name" value="ExbD"/>
    <property type="match status" value="1"/>
</dbReference>
<dbReference type="Proteomes" id="UP000477980">
    <property type="component" value="Unassembled WGS sequence"/>
</dbReference>
<dbReference type="EMBL" id="JANDWZ010000002">
    <property type="protein sequence ID" value="MCP9563267.1"/>
    <property type="molecule type" value="Genomic_DNA"/>
</dbReference>
<accession>A0A229I3M7</accession>
<organism evidence="11 16">
    <name type="scientific">Segatella copri</name>
    <dbReference type="NCBI Taxonomy" id="165179"/>
    <lineage>
        <taxon>Bacteria</taxon>
        <taxon>Pseudomonadati</taxon>
        <taxon>Bacteroidota</taxon>
        <taxon>Bacteroidia</taxon>
        <taxon>Bacteroidales</taxon>
        <taxon>Prevotellaceae</taxon>
        <taxon>Segatella</taxon>
    </lineage>
</organism>
<evidence type="ECO:0000256" key="3">
    <source>
        <dbReference type="ARBA" id="ARBA00022475"/>
    </source>
</evidence>